<dbReference type="PhylomeDB" id="A0A0G4F6V3"/>
<feature type="region of interest" description="Disordered" evidence="5">
    <location>
        <begin position="1"/>
        <end position="20"/>
    </location>
</feature>
<feature type="compositionally biased region" description="Acidic residues" evidence="5">
    <location>
        <begin position="333"/>
        <end position="365"/>
    </location>
</feature>
<dbReference type="AlphaFoldDB" id="A0A0G4F6V3"/>
<dbReference type="FunCoup" id="A0A0G4F6V3">
    <property type="interactions" value="792"/>
</dbReference>
<dbReference type="PANTHER" id="PTHR12681">
    <property type="entry name" value="ZINC FINGER-CONTAINING PROTEIN P48ZNF"/>
    <property type="match status" value="1"/>
</dbReference>
<feature type="compositionally biased region" description="Low complexity" evidence="5">
    <location>
        <begin position="384"/>
        <end position="402"/>
    </location>
</feature>
<reference evidence="7 8" key="1">
    <citation type="submission" date="2014-11" db="EMBL/GenBank/DDBJ databases">
        <authorList>
            <person name="Zhu J."/>
            <person name="Qi W."/>
            <person name="Song R."/>
        </authorList>
    </citation>
    <scope>NUCLEOTIDE SEQUENCE [LARGE SCALE GENOMIC DNA]</scope>
</reference>
<dbReference type="Proteomes" id="UP000041254">
    <property type="component" value="Unassembled WGS sequence"/>
</dbReference>
<dbReference type="InParanoid" id="A0A0G4F6V3"/>
<gene>
    <name evidence="7" type="ORF">Vbra_4160</name>
</gene>
<organism evidence="7 8">
    <name type="scientific">Vitrella brassicaformis (strain CCMP3155)</name>
    <dbReference type="NCBI Taxonomy" id="1169540"/>
    <lineage>
        <taxon>Eukaryota</taxon>
        <taxon>Sar</taxon>
        <taxon>Alveolata</taxon>
        <taxon>Colpodellida</taxon>
        <taxon>Vitrellaceae</taxon>
        <taxon>Vitrella</taxon>
    </lineage>
</organism>
<evidence type="ECO:0000256" key="5">
    <source>
        <dbReference type="SAM" id="MobiDB-lite"/>
    </source>
</evidence>
<dbReference type="Gene3D" id="6.20.400.10">
    <property type="match status" value="1"/>
</dbReference>
<accession>A0A0G4F6V3</accession>
<feature type="region of interest" description="Disordered" evidence="5">
    <location>
        <begin position="300"/>
        <end position="416"/>
    </location>
</feature>
<dbReference type="GO" id="GO:0005829">
    <property type="term" value="C:cytosol"/>
    <property type="evidence" value="ECO:0007669"/>
    <property type="project" value="TreeGrafter"/>
</dbReference>
<keyword evidence="3 4" id="KW-0862">Zinc</keyword>
<dbReference type="PROSITE" id="PS50103">
    <property type="entry name" value="ZF_C3H1"/>
    <property type="match status" value="1"/>
</dbReference>
<sequence length="448" mass="50233">MAPKKTTKADKGQQKALEKQKQKIIEDKTFGLKNKNKSKTVQKYIKGIASQVKGGNVSESAVKAKELAQKEEKKKSAQQAALLNALFRGTENIKKIEATGPGAAAKKDPRSIKEEQQINLYVDQRDQQQTGKETMENWDQSKLEEVIKTKHTAENANRPTEIICKYFLDAVEKRVYGWFWQCPNGQSCKYRHCLPPGYVLKKDVPADEVDEEDETLIEELIEEERASLKRDGLTPVTLETFQAWKKRKEDDRLAALEEERQAEAKKTGGKGLGVMSGRDLFTYDPTLFVDDDDAADADEYDADEEYWNEQLAENERILREREDELRAEREMEAENGDDADDGGEGEDDDGDEDEQQDGDDDGDEGACEHVDGDNIDEDDDMPQPSSSSAAYPPDDEPSSSSAAPPPPHHQQQEDGNVVEERVANGVAVSKEELFLEDDVPDDLDALDD</sequence>
<feature type="compositionally biased region" description="Basic and acidic residues" evidence="5">
    <location>
        <begin position="313"/>
        <end position="332"/>
    </location>
</feature>
<feature type="compositionally biased region" description="Basic and acidic residues" evidence="5">
    <location>
        <begin position="7"/>
        <end position="20"/>
    </location>
</feature>
<dbReference type="Pfam" id="PF16543">
    <property type="entry name" value="DFRP_C"/>
    <property type="match status" value="1"/>
</dbReference>
<dbReference type="STRING" id="1169540.A0A0G4F6V3"/>
<proteinExistence type="predicted"/>
<dbReference type="GO" id="GO:0003729">
    <property type="term" value="F:mRNA binding"/>
    <property type="evidence" value="ECO:0007669"/>
    <property type="project" value="TreeGrafter"/>
</dbReference>
<evidence type="ECO:0000259" key="6">
    <source>
        <dbReference type="PROSITE" id="PS50103"/>
    </source>
</evidence>
<evidence type="ECO:0000256" key="4">
    <source>
        <dbReference type="PROSITE-ProRule" id="PRU00723"/>
    </source>
</evidence>
<keyword evidence="8" id="KW-1185">Reference proteome</keyword>
<evidence type="ECO:0000256" key="2">
    <source>
        <dbReference type="ARBA" id="ARBA00022771"/>
    </source>
</evidence>
<dbReference type="EMBL" id="CDMY01000377">
    <property type="protein sequence ID" value="CEM07748.1"/>
    <property type="molecule type" value="Genomic_DNA"/>
</dbReference>
<protein>
    <recommendedName>
        <fullName evidence="6">C3H1-type domain-containing protein</fullName>
    </recommendedName>
</protein>
<keyword evidence="1 4" id="KW-0479">Metal-binding</keyword>
<dbReference type="InterPro" id="IPR000571">
    <property type="entry name" value="Znf_CCCH"/>
</dbReference>
<dbReference type="OrthoDB" id="278280at2759"/>
<dbReference type="InterPro" id="IPR032378">
    <property type="entry name" value="ZC3H15/TMA46_C"/>
</dbReference>
<evidence type="ECO:0000313" key="7">
    <source>
        <dbReference type="EMBL" id="CEM07748.1"/>
    </source>
</evidence>
<keyword evidence="2 4" id="KW-0863">Zinc-finger</keyword>
<evidence type="ECO:0000313" key="8">
    <source>
        <dbReference type="Proteomes" id="UP000041254"/>
    </source>
</evidence>
<dbReference type="GO" id="GO:0008270">
    <property type="term" value="F:zinc ion binding"/>
    <property type="evidence" value="ECO:0007669"/>
    <property type="project" value="UniProtKB-KW"/>
</dbReference>
<name>A0A0G4F6V3_VITBC</name>
<evidence type="ECO:0000256" key="1">
    <source>
        <dbReference type="ARBA" id="ARBA00022723"/>
    </source>
</evidence>
<dbReference type="PANTHER" id="PTHR12681:SF0">
    <property type="entry name" value="ZINC FINGER CCCH DOMAIN-CONTAINING PROTEIN 15"/>
    <property type="match status" value="1"/>
</dbReference>
<feature type="zinc finger region" description="C3H1-type" evidence="4">
    <location>
        <begin position="158"/>
        <end position="195"/>
    </location>
</feature>
<dbReference type="VEuPathDB" id="CryptoDB:Vbra_4160"/>
<dbReference type="GO" id="GO:0002181">
    <property type="term" value="P:cytoplasmic translation"/>
    <property type="evidence" value="ECO:0007669"/>
    <property type="project" value="TreeGrafter"/>
</dbReference>
<feature type="domain" description="C3H1-type" evidence="6">
    <location>
        <begin position="158"/>
        <end position="195"/>
    </location>
</feature>
<dbReference type="OMA" id="CPNYLAA"/>
<evidence type="ECO:0000256" key="3">
    <source>
        <dbReference type="ARBA" id="ARBA00022833"/>
    </source>
</evidence>